<name>A0ABU3KNF3_9BURK</name>
<comment type="caution">
    <text evidence="1">The sequence shown here is derived from an EMBL/GenBank/DDBJ whole genome shotgun (WGS) entry which is preliminary data.</text>
</comment>
<protein>
    <submittedName>
        <fullName evidence="1">Uncharacterized protein</fullName>
    </submittedName>
</protein>
<dbReference type="EMBL" id="JAVBIK010000001">
    <property type="protein sequence ID" value="MDT7519051.1"/>
    <property type="molecule type" value="Genomic_DNA"/>
</dbReference>
<reference evidence="1 2" key="1">
    <citation type="submission" date="2023-08" db="EMBL/GenBank/DDBJ databases">
        <title>Rhodoferax potami sp. nov. and Rhodoferax mekongensis sp. nov., isolated from the Mekong River in Thailand.</title>
        <authorList>
            <person name="Kitikhun S."/>
            <person name="Charoenyingcharoen P."/>
            <person name="Siriarchawattana P."/>
            <person name="Likhitrattanapisal S."/>
            <person name="Nilsakha T."/>
            <person name="Chanpet A."/>
            <person name="Rattanawaree P."/>
            <person name="Ingsriswang S."/>
        </authorList>
    </citation>
    <scope>NUCLEOTIDE SEQUENCE [LARGE SCALE GENOMIC DNA]</scope>
    <source>
        <strain evidence="1 2">TBRC 17660</strain>
    </source>
</reference>
<dbReference type="Proteomes" id="UP001321700">
    <property type="component" value="Unassembled WGS sequence"/>
</dbReference>
<keyword evidence="2" id="KW-1185">Reference proteome</keyword>
<gene>
    <name evidence="1" type="ORF">RAE19_10055</name>
</gene>
<organism evidence="1 2">
    <name type="scientific">Rhodoferax potami</name>
    <dbReference type="NCBI Taxonomy" id="3068338"/>
    <lineage>
        <taxon>Bacteria</taxon>
        <taxon>Pseudomonadati</taxon>
        <taxon>Pseudomonadota</taxon>
        <taxon>Betaproteobacteria</taxon>
        <taxon>Burkholderiales</taxon>
        <taxon>Comamonadaceae</taxon>
        <taxon>Rhodoferax</taxon>
    </lineage>
</organism>
<evidence type="ECO:0000313" key="1">
    <source>
        <dbReference type="EMBL" id="MDT7519051.1"/>
    </source>
</evidence>
<dbReference type="RefSeq" id="WP_313874759.1">
    <property type="nucleotide sequence ID" value="NZ_JAVBIK010000001.1"/>
</dbReference>
<sequence>MSQRVQPWRGFLLGYAQVPVEQLPKLVGQLAKVVGARPQPRSGK</sequence>
<evidence type="ECO:0000313" key="2">
    <source>
        <dbReference type="Proteomes" id="UP001321700"/>
    </source>
</evidence>
<proteinExistence type="predicted"/>
<accession>A0ABU3KNF3</accession>